<keyword evidence="2" id="KW-0677">Repeat</keyword>
<keyword evidence="8" id="KW-1185">Reference proteome</keyword>
<dbReference type="Gene3D" id="4.10.1000.10">
    <property type="entry name" value="Zinc finger, CCCH-type"/>
    <property type="match status" value="2"/>
</dbReference>
<keyword evidence="1 5" id="KW-0479">Metal-binding</keyword>
<dbReference type="Proteomes" id="UP001295684">
    <property type="component" value="Unassembled WGS sequence"/>
</dbReference>
<proteinExistence type="predicted"/>
<evidence type="ECO:0000256" key="2">
    <source>
        <dbReference type="ARBA" id="ARBA00022737"/>
    </source>
</evidence>
<dbReference type="GO" id="GO:0008270">
    <property type="term" value="F:zinc ion binding"/>
    <property type="evidence" value="ECO:0007669"/>
    <property type="project" value="UniProtKB-KW"/>
</dbReference>
<sequence>MHSPIQNFSNCMPASQNAIYYPTPLRQTGYGIQTSTSPDVCAFEQEYSPLARQQEMKYGYDRIQSQSPVMNLMKCQNTSEVPVYNPNDRKEGNNTPGLKLRLKLNSRSKAFVKKDTSVRNYRKASSDTKAHTEDDGNCSDCSDSSFNSSAPNLVLKKCMTTNISYVPNNDNLVISENAQASLVKKFKTELCKNYLAGDCKFGSKCSFAHGYDELAKRSLPPNYKTKVCKQFHEEMYCSYGERCQFIHIADQVEEESMALTKAIYSSVGIMPAKKSSKGRLSIFKALAN</sequence>
<evidence type="ECO:0000259" key="6">
    <source>
        <dbReference type="PROSITE" id="PS50103"/>
    </source>
</evidence>
<evidence type="ECO:0000256" key="4">
    <source>
        <dbReference type="ARBA" id="ARBA00022833"/>
    </source>
</evidence>
<feature type="domain" description="C3H1-type" evidence="6">
    <location>
        <begin position="185"/>
        <end position="212"/>
    </location>
</feature>
<dbReference type="PANTHER" id="PTHR12547">
    <property type="entry name" value="CCCH ZINC FINGER/TIS11-RELATED"/>
    <property type="match status" value="1"/>
</dbReference>
<dbReference type="PANTHER" id="PTHR12547:SF18">
    <property type="entry name" value="PROTEIN TIS11"/>
    <property type="match status" value="1"/>
</dbReference>
<dbReference type="AlphaFoldDB" id="A0AAD1XP68"/>
<dbReference type="FunFam" id="4.10.1000.10:FF:000018">
    <property type="entry name" value="Zinc finger protein"/>
    <property type="match status" value="1"/>
</dbReference>
<gene>
    <name evidence="7" type="ORF">ECRASSUSDP1_LOCUS17563</name>
</gene>
<evidence type="ECO:0000313" key="8">
    <source>
        <dbReference type="Proteomes" id="UP001295684"/>
    </source>
</evidence>
<feature type="zinc finger region" description="C3H1-type" evidence="5">
    <location>
        <begin position="185"/>
        <end position="212"/>
    </location>
</feature>
<dbReference type="SMART" id="SM00356">
    <property type="entry name" value="ZnF_C3H1"/>
    <property type="match status" value="2"/>
</dbReference>
<dbReference type="InterPro" id="IPR000571">
    <property type="entry name" value="Znf_CCCH"/>
</dbReference>
<dbReference type="Pfam" id="PF00642">
    <property type="entry name" value="zf-CCCH"/>
    <property type="match status" value="2"/>
</dbReference>
<evidence type="ECO:0000256" key="5">
    <source>
        <dbReference type="PROSITE-ProRule" id="PRU00723"/>
    </source>
</evidence>
<dbReference type="SUPFAM" id="SSF90229">
    <property type="entry name" value="CCCH zinc finger"/>
    <property type="match status" value="2"/>
</dbReference>
<accession>A0AAD1XP68</accession>
<name>A0AAD1XP68_EUPCR</name>
<comment type="caution">
    <text evidence="7">The sequence shown here is derived from an EMBL/GenBank/DDBJ whole genome shotgun (WGS) entry which is preliminary data.</text>
</comment>
<dbReference type="GO" id="GO:0003729">
    <property type="term" value="F:mRNA binding"/>
    <property type="evidence" value="ECO:0007669"/>
    <property type="project" value="InterPro"/>
</dbReference>
<dbReference type="GO" id="GO:0010468">
    <property type="term" value="P:regulation of gene expression"/>
    <property type="evidence" value="ECO:0007669"/>
    <property type="project" value="UniProtKB-ARBA"/>
</dbReference>
<evidence type="ECO:0000256" key="1">
    <source>
        <dbReference type="ARBA" id="ARBA00022723"/>
    </source>
</evidence>
<dbReference type="FunFam" id="4.10.1000.10:FF:000003">
    <property type="entry name" value="Zinc finger CCCH domain-containing protein"/>
    <property type="match status" value="1"/>
</dbReference>
<dbReference type="GO" id="GO:0051252">
    <property type="term" value="P:regulation of RNA metabolic process"/>
    <property type="evidence" value="ECO:0007669"/>
    <property type="project" value="UniProtKB-ARBA"/>
</dbReference>
<evidence type="ECO:0000313" key="7">
    <source>
        <dbReference type="EMBL" id="CAI2376194.1"/>
    </source>
</evidence>
<dbReference type="InterPro" id="IPR036855">
    <property type="entry name" value="Znf_CCCH_sf"/>
</dbReference>
<dbReference type="PROSITE" id="PS50103">
    <property type="entry name" value="ZF_C3H1"/>
    <property type="match status" value="2"/>
</dbReference>
<protein>
    <recommendedName>
        <fullName evidence="6">C3H1-type domain-containing protein</fullName>
    </recommendedName>
</protein>
<reference evidence="7" key="1">
    <citation type="submission" date="2023-07" db="EMBL/GenBank/DDBJ databases">
        <authorList>
            <consortium name="AG Swart"/>
            <person name="Singh M."/>
            <person name="Singh A."/>
            <person name="Seah K."/>
            <person name="Emmerich C."/>
        </authorList>
    </citation>
    <scope>NUCLEOTIDE SEQUENCE</scope>
    <source>
        <strain evidence="7">DP1</strain>
    </source>
</reference>
<keyword evidence="4 5" id="KW-0862">Zinc</keyword>
<keyword evidence="3 5" id="KW-0863">Zinc-finger</keyword>
<feature type="zinc finger region" description="C3H1-type" evidence="5">
    <location>
        <begin position="222"/>
        <end position="250"/>
    </location>
</feature>
<organism evidence="7 8">
    <name type="scientific">Euplotes crassus</name>
    <dbReference type="NCBI Taxonomy" id="5936"/>
    <lineage>
        <taxon>Eukaryota</taxon>
        <taxon>Sar</taxon>
        <taxon>Alveolata</taxon>
        <taxon>Ciliophora</taxon>
        <taxon>Intramacronucleata</taxon>
        <taxon>Spirotrichea</taxon>
        <taxon>Hypotrichia</taxon>
        <taxon>Euplotida</taxon>
        <taxon>Euplotidae</taxon>
        <taxon>Moneuplotes</taxon>
    </lineage>
</organism>
<dbReference type="InterPro" id="IPR045877">
    <property type="entry name" value="ZFP36-like"/>
</dbReference>
<evidence type="ECO:0000256" key="3">
    <source>
        <dbReference type="ARBA" id="ARBA00022771"/>
    </source>
</evidence>
<feature type="domain" description="C3H1-type" evidence="6">
    <location>
        <begin position="222"/>
        <end position="250"/>
    </location>
</feature>
<dbReference type="EMBL" id="CAMPGE010017736">
    <property type="protein sequence ID" value="CAI2376194.1"/>
    <property type="molecule type" value="Genomic_DNA"/>
</dbReference>